<feature type="non-terminal residue" evidence="2">
    <location>
        <position position="1"/>
    </location>
</feature>
<accession>A0A699XBX4</accession>
<proteinExistence type="predicted"/>
<evidence type="ECO:0000313" key="2">
    <source>
        <dbReference type="EMBL" id="GFD55356.1"/>
    </source>
</evidence>
<comment type="caution">
    <text evidence="2">The sequence shown here is derived from an EMBL/GenBank/DDBJ whole genome shotgun (WGS) entry which is preliminary data.</text>
</comment>
<feature type="region of interest" description="Disordered" evidence="1">
    <location>
        <begin position="35"/>
        <end position="64"/>
    </location>
</feature>
<reference evidence="2" key="1">
    <citation type="journal article" date="2019" name="Sci. Rep.">
        <title>Draft genome of Tanacetum cinerariifolium, the natural source of mosquito coil.</title>
        <authorList>
            <person name="Yamashiro T."/>
            <person name="Shiraishi A."/>
            <person name="Satake H."/>
            <person name="Nakayama K."/>
        </authorList>
    </citation>
    <scope>NUCLEOTIDE SEQUENCE</scope>
</reference>
<protein>
    <submittedName>
        <fullName evidence="2">Uncharacterized protein</fullName>
    </submittedName>
</protein>
<name>A0A699XBX4_TANCI</name>
<dbReference type="AlphaFoldDB" id="A0A699XBX4"/>
<evidence type="ECO:0000256" key="1">
    <source>
        <dbReference type="SAM" id="MobiDB-lite"/>
    </source>
</evidence>
<gene>
    <name evidence="2" type="ORF">Tci_927325</name>
</gene>
<organism evidence="2">
    <name type="scientific">Tanacetum cinerariifolium</name>
    <name type="common">Dalmatian daisy</name>
    <name type="synonym">Chrysanthemum cinerariifolium</name>
    <dbReference type="NCBI Taxonomy" id="118510"/>
    <lineage>
        <taxon>Eukaryota</taxon>
        <taxon>Viridiplantae</taxon>
        <taxon>Streptophyta</taxon>
        <taxon>Embryophyta</taxon>
        <taxon>Tracheophyta</taxon>
        <taxon>Spermatophyta</taxon>
        <taxon>Magnoliopsida</taxon>
        <taxon>eudicotyledons</taxon>
        <taxon>Gunneridae</taxon>
        <taxon>Pentapetalae</taxon>
        <taxon>asterids</taxon>
        <taxon>campanulids</taxon>
        <taxon>Asterales</taxon>
        <taxon>Asteraceae</taxon>
        <taxon>Asteroideae</taxon>
        <taxon>Anthemideae</taxon>
        <taxon>Anthemidinae</taxon>
        <taxon>Tanacetum</taxon>
    </lineage>
</organism>
<sequence length="64" mass="6714">CAAARIAACWKSPVPGVTPALWRLKMAWVLGLGAGNIDPPPPGVRPVRREDSLGVGNPLNDSLK</sequence>
<dbReference type="EMBL" id="BKCJ011816918">
    <property type="protein sequence ID" value="GFD55356.1"/>
    <property type="molecule type" value="Genomic_DNA"/>
</dbReference>